<comment type="caution">
    <text evidence="2">The sequence shown here is derived from an EMBL/GenBank/DDBJ whole genome shotgun (WGS) entry which is preliminary data.</text>
</comment>
<name>A0AAV9J4K4_9PEZI</name>
<accession>A0AAV9J4K4</accession>
<keyword evidence="3" id="KW-1185">Reference proteome</keyword>
<organism evidence="2 3">
    <name type="scientific">Oleoguttula mirabilis</name>
    <dbReference type="NCBI Taxonomy" id="1507867"/>
    <lineage>
        <taxon>Eukaryota</taxon>
        <taxon>Fungi</taxon>
        <taxon>Dikarya</taxon>
        <taxon>Ascomycota</taxon>
        <taxon>Pezizomycotina</taxon>
        <taxon>Dothideomycetes</taxon>
        <taxon>Dothideomycetidae</taxon>
        <taxon>Mycosphaerellales</taxon>
        <taxon>Teratosphaeriaceae</taxon>
        <taxon>Oleoguttula</taxon>
    </lineage>
</organism>
<evidence type="ECO:0000313" key="3">
    <source>
        <dbReference type="Proteomes" id="UP001324427"/>
    </source>
</evidence>
<dbReference type="EMBL" id="JAVFHQ010000087">
    <property type="protein sequence ID" value="KAK4539652.1"/>
    <property type="molecule type" value="Genomic_DNA"/>
</dbReference>
<feature type="region of interest" description="Disordered" evidence="1">
    <location>
        <begin position="195"/>
        <end position="224"/>
    </location>
</feature>
<dbReference type="AlphaFoldDB" id="A0AAV9J4K4"/>
<evidence type="ECO:0000256" key="1">
    <source>
        <dbReference type="SAM" id="MobiDB-lite"/>
    </source>
</evidence>
<protein>
    <submittedName>
        <fullName evidence="2">Uncharacterized protein</fullName>
    </submittedName>
</protein>
<gene>
    <name evidence="2" type="ORF">LTR36_010478</name>
</gene>
<feature type="region of interest" description="Disordered" evidence="1">
    <location>
        <begin position="1"/>
        <end position="29"/>
    </location>
</feature>
<sequence>MLGKTEKNAQKNKLRRQTNAQKKMEAAGGTWVPPEQFAAQFDPDIKLAALIDRTEKLQVPDNVRLDVLLAARPDWFDYLLGGTARVDKRHDPLLNRAIWYNELDSTHTFNYDNKRCKAADTVINRAVNQGGEQQMRPLLITYHFAVREQRFEPDCFTVRDYFIKRWLATTGDIIVFSQGDLRKMKQLQQVKAKAMEKTGGLGEMRGQTGAEDSESDEEGGKEDPKMAALGEELGALMLSNAGEALADYVASTANPDPEVMDAILAPAMDASKEASLALSLKGLMINEI</sequence>
<evidence type="ECO:0000313" key="2">
    <source>
        <dbReference type="EMBL" id="KAK4539652.1"/>
    </source>
</evidence>
<reference evidence="2 3" key="1">
    <citation type="submission" date="2021-11" db="EMBL/GenBank/DDBJ databases">
        <title>Black yeast isolated from Biological Soil Crust.</title>
        <authorList>
            <person name="Kurbessoian T."/>
        </authorList>
    </citation>
    <scope>NUCLEOTIDE SEQUENCE [LARGE SCALE GENOMIC DNA]</scope>
    <source>
        <strain evidence="2 3">CCFEE 5522</strain>
    </source>
</reference>
<proteinExistence type="predicted"/>
<dbReference type="Proteomes" id="UP001324427">
    <property type="component" value="Unassembled WGS sequence"/>
</dbReference>
<feature type="compositionally biased region" description="Acidic residues" evidence="1">
    <location>
        <begin position="211"/>
        <end position="220"/>
    </location>
</feature>